<proteinExistence type="predicted"/>
<keyword evidence="1" id="KW-0732">Signal</keyword>
<dbReference type="EMBL" id="CP165625">
    <property type="protein sequence ID" value="XDU95014.1"/>
    <property type="molecule type" value="Genomic_DNA"/>
</dbReference>
<dbReference type="NCBIfam" id="TIGR03519">
    <property type="entry name" value="T9SS_PorP_fam"/>
    <property type="match status" value="1"/>
</dbReference>
<dbReference type="Pfam" id="PF11751">
    <property type="entry name" value="PorP_SprF"/>
    <property type="match status" value="1"/>
</dbReference>
<accession>A0AB39W1P0</accession>
<reference evidence="2" key="1">
    <citation type="submission" date="2024-07" db="EMBL/GenBank/DDBJ databases">
        <authorList>
            <person name="Biller S.J."/>
        </authorList>
    </citation>
    <scope>NUCLEOTIDE SEQUENCE</scope>
    <source>
        <strain evidence="2">WC2409</strain>
    </source>
</reference>
<dbReference type="RefSeq" id="WP_369752812.1">
    <property type="nucleotide sequence ID" value="NZ_CP165625.1"/>
</dbReference>
<sequence length="295" mass="32296">MKNIHYILATTLLLIGSSVFAQQESSFAFYKYHMNVINPAYAGVDEQTVITSSIRNQWSGIANAPKTQAVSFGMPIANNLGFGIAVVNSSTFIEKQTAVDINLSYKVKMSQSTDLYLGINAGGTNFNLNTAGLELYSVESDPAFGSIKTFNPNFGAGALLKSEKFYVSLSVPKLLHIQNAKNDNGYATLETNKPRIYLSGGYDFNLNPAGTLILKPSVLARYATATPFSVDISTMLQIQQNFEIGALYRTDKAYAAMANFILNKKFIIGYAYEMSTISTMASAKNTNEILLQYTF</sequence>
<gene>
    <name evidence="2" type="ORF">AB3G34_14110</name>
</gene>
<evidence type="ECO:0000313" key="2">
    <source>
        <dbReference type="EMBL" id="XDU95014.1"/>
    </source>
</evidence>
<organism evidence="2">
    <name type="scientific">Flavobacterium sp. WC2409</name>
    <dbReference type="NCBI Taxonomy" id="3234139"/>
    <lineage>
        <taxon>Bacteria</taxon>
        <taxon>Pseudomonadati</taxon>
        <taxon>Bacteroidota</taxon>
        <taxon>Flavobacteriia</taxon>
        <taxon>Flavobacteriales</taxon>
        <taxon>Flavobacteriaceae</taxon>
        <taxon>Flavobacterium</taxon>
    </lineage>
</organism>
<feature type="chain" id="PRO_5044270019" evidence="1">
    <location>
        <begin position="22"/>
        <end position="295"/>
    </location>
</feature>
<feature type="signal peptide" evidence="1">
    <location>
        <begin position="1"/>
        <end position="21"/>
    </location>
</feature>
<dbReference type="InterPro" id="IPR019861">
    <property type="entry name" value="PorP/SprF_Bacteroidetes"/>
</dbReference>
<dbReference type="AlphaFoldDB" id="A0AB39W1P0"/>
<evidence type="ECO:0000256" key="1">
    <source>
        <dbReference type="SAM" id="SignalP"/>
    </source>
</evidence>
<protein>
    <submittedName>
        <fullName evidence="2">Type IX secretion system membrane protein PorP/SprF</fullName>
    </submittedName>
</protein>
<name>A0AB39W1P0_9FLAO</name>